<name>A0ABR7J024_9FLAO</name>
<organism evidence="1 2">
    <name type="scientific">Flavobacterium bernardetii</name>
    <dbReference type="NCBI Taxonomy" id="2813823"/>
    <lineage>
        <taxon>Bacteria</taxon>
        <taxon>Pseudomonadati</taxon>
        <taxon>Bacteroidota</taxon>
        <taxon>Flavobacteriia</taxon>
        <taxon>Flavobacteriales</taxon>
        <taxon>Flavobacteriaceae</taxon>
        <taxon>Flavobacterium</taxon>
    </lineage>
</organism>
<dbReference type="Proteomes" id="UP000605990">
    <property type="component" value="Unassembled WGS sequence"/>
</dbReference>
<dbReference type="EMBL" id="JACRUN010000006">
    <property type="protein sequence ID" value="MBC5835379.1"/>
    <property type="molecule type" value="Genomic_DNA"/>
</dbReference>
<gene>
    <name evidence="1" type="ORF">H8R27_10840</name>
</gene>
<evidence type="ECO:0000313" key="1">
    <source>
        <dbReference type="EMBL" id="MBC5835379.1"/>
    </source>
</evidence>
<protein>
    <submittedName>
        <fullName evidence="1">Uncharacterized protein</fullName>
    </submittedName>
</protein>
<reference evidence="1 2" key="1">
    <citation type="submission" date="2020-08" db="EMBL/GenBank/DDBJ databases">
        <title>Description of novel Flavobacterium F-408 isolate.</title>
        <authorList>
            <person name="Saticioglu I.B."/>
            <person name="Duman M."/>
            <person name="Altun S."/>
        </authorList>
    </citation>
    <scope>NUCLEOTIDE SEQUENCE [LARGE SCALE GENOMIC DNA]</scope>
    <source>
        <strain evidence="1 2">F-408</strain>
    </source>
</reference>
<dbReference type="RefSeq" id="WP_166125809.1">
    <property type="nucleotide sequence ID" value="NZ_JAANOQ010000002.1"/>
</dbReference>
<keyword evidence="2" id="KW-1185">Reference proteome</keyword>
<accession>A0ABR7J024</accession>
<comment type="caution">
    <text evidence="1">The sequence shown here is derived from an EMBL/GenBank/DDBJ whole genome shotgun (WGS) entry which is preliminary data.</text>
</comment>
<proteinExistence type="predicted"/>
<sequence length="66" mass="7141">MEKFFSILIFCCLLSNCSDDDQATMATTSTTLASKPEANSLFDNSHKGIYKGIVIGNTSGVLYVDL</sequence>
<evidence type="ECO:0000313" key="2">
    <source>
        <dbReference type="Proteomes" id="UP000605990"/>
    </source>
</evidence>